<dbReference type="InterPro" id="IPR004839">
    <property type="entry name" value="Aminotransferase_I/II_large"/>
</dbReference>
<feature type="domain" description="Aminotransferase class I/classII large" evidence="8">
    <location>
        <begin position="5"/>
        <end position="58"/>
    </location>
</feature>
<dbReference type="SUPFAM" id="SSF53383">
    <property type="entry name" value="PLP-dependent transferases"/>
    <property type="match status" value="1"/>
</dbReference>
<evidence type="ECO:0000313" key="11">
    <source>
        <dbReference type="Proteomes" id="UP000631114"/>
    </source>
</evidence>
<evidence type="ECO:0000256" key="1">
    <source>
        <dbReference type="ARBA" id="ARBA00001933"/>
    </source>
</evidence>
<dbReference type="PANTHER" id="PTHR46383">
    <property type="entry name" value="ASPARTATE AMINOTRANSFERASE"/>
    <property type="match status" value="1"/>
</dbReference>
<dbReference type="GO" id="GO:0008483">
    <property type="term" value="F:transaminase activity"/>
    <property type="evidence" value="ECO:0007669"/>
    <property type="project" value="UniProtKB-KW"/>
</dbReference>
<dbReference type="GO" id="GO:0005525">
    <property type="term" value="F:GTP binding"/>
    <property type="evidence" value="ECO:0007669"/>
    <property type="project" value="UniProtKB-KW"/>
</dbReference>
<proteinExistence type="inferred from homology"/>
<dbReference type="EMBL" id="JADFTS010000084">
    <property type="protein sequence ID" value="KAF9586827.1"/>
    <property type="molecule type" value="Genomic_DNA"/>
</dbReference>
<gene>
    <name evidence="10" type="ORF">IFM89_039955</name>
</gene>
<evidence type="ECO:0000256" key="2">
    <source>
        <dbReference type="ARBA" id="ARBA00007441"/>
    </source>
</evidence>
<comment type="similarity">
    <text evidence="2">Belongs to the class-I pyridoxal-phosphate-dependent aminotransferase family.</text>
</comment>
<evidence type="ECO:0000256" key="7">
    <source>
        <dbReference type="ARBA" id="ARBA00023134"/>
    </source>
</evidence>
<dbReference type="InterPro" id="IPR054696">
    <property type="entry name" value="GTP-eEF1A_C"/>
</dbReference>
<name>A0A835GVX0_9MAGN</name>
<dbReference type="PROSITE" id="PS51257">
    <property type="entry name" value="PROKAR_LIPOPROTEIN"/>
    <property type="match status" value="1"/>
</dbReference>
<keyword evidence="6" id="KW-0663">Pyridoxal phosphate</keyword>
<evidence type="ECO:0008006" key="12">
    <source>
        <dbReference type="Google" id="ProtNLM"/>
    </source>
</evidence>
<keyword evidence="11" id="KW-1185">Reference proteome</keyword>
<keyword evidence="3" id="KW-0032">Aminotransferase</keyword>
<comment type="cofactor">
    <cofactor evidence="1">
        <name>pyridoxal 5'-phosphate</name>
        <dbReference type="ChEBI" id="CHEBI:597326"/>
    </cofactor>
</comment>
<dbReference type="InterPro" id="IPR009001">
    <property type="entry name" value="Transl_elong_EF1A/Init_IF2_C"/>
</dbReference>
<evidence type="ECO:0000256" key="6">
    <source>
        <dbReference type="ARBA" id="ARBA00022898"/>
    </source>
</evidence>
<dbReference type="Proteomes" id="UP000631114">
    <property type="component" value="Unassembled WGS sequence"/>
</dbReference>
<keyword evidence="4" id="KW-0808">Transferase</keyword>
<organism evidence="10 11">
    <name type="scientific">Coptis chinensis</name>
    <dbReference type="NCBI Taxonomy" id="261450"/>
    <lineage>
        <taxon>Eukaryota</taxon>
        <taxon>Viridiplantae</taxon>
        <taxon>Streptophyta</taxon>
        <taxon>Embryophyta</taxon>
        <taxon>Tracheophyta</taxon>
        <taxon>Spermatophyta</taxon>
        <taxon>Magnoliopsida</taxon>
        <taxon>Ranunculales</taxon>
        <taxon>Ranunculaceae</taxon>
        <taxon>Coptidoideae</taxon>
        <taxon>Coptis</taxon>
    </lineage>
</organism>
<keyword evidence="7" id="KW-0342">GTP-binding</keyword>
<dbReference type="GO" id="GO:0030170">
    <property type="term" value="F:pyridoxal phosphate binding"/>
    <property type="evidence" value="ECO:0007669"/>
    <property type="project" value="InterPro"/>
</dbReference>
<dbReference type="Gene3D" id="2.40.30.10">
    <property type="entry name" value="Translation factors"/>
    <property type="match status" value="1"/>
</dbReference>
<evidence type="ECO:0000256" key="5">
    <source>
        <dbReference type="ARBA" id="ARBA00022741"/>
    </source>
</evidence>
<dbReference type="PANTHER" id="PTHR46383:SF1">
    <property type="entry name" value="ASPARTATE AMINOTRANSFERASE"/>
    <property type="match status" value="1"/>
</dbReference>
<reference evidence="10 11" key="1">
    <citation type="submission" date="2020-10" db="EMBL/GenBank/DDBJ databases">
        <title>The Coptis chinensis genome and diversification of protoberbering-type alkaloids.</title>
        <authorList>
            <person name="Wang B."/>
            <person name="Shu S."/>
            <person name="Song C."/>
            <person name="Liu Y."/>
        </authorList>
    </citation>
    <scope>NUCLEOTIDE SEQUENCE [LARGE SCALE GENOMIC DNA]</scope>
    <source>
        <strain evidence="10">HL-2020</strain>
        <tissue evidence="10">Leaf</tissue>
    </source>
</reference>
<evidence type="ECO:0000259" key="8">
    <source>
        <dbReference type="Pfam" id="PF00155"/>
    </source>
</evidence>
<dbReference type="Pfam" id="PF22594">
    <property type="entry name" value="GTP-eEF1A_C"/>
    <property type="match status" value="1"/>
</dbReference>
<dbReference type="AlphaFoldDB" id="A0A835GVX0"/>
<protein>
    <recommendedName>
        <fullName evidence="12">Aminotransferase class I/classII domain-containing protein</fullName>
    </recommendedName>
</protein>
<dbReference type="Gene3D" id="3.40.640.10">
    <property type="entry name" value="Type I PLP-dependent aspartate aminotransferase-like (Major domain)"/>
    <property type="match status" value="1"/>
</dbReference>
<evidence type="ECO:0000259" key="9">
    <source>
        <dbReference type="Pfam" id="PF22594"/>
    </source>
</evidence>
<evidence type="ECO:0000313" key="10">
    <source>
        <dbReference type="EMBL" id="KAF9586827.1"/>
    </source>
</evidence>
<dbReference type="InterPro" id="IPR015421">
    <property type="entry name" value="PyrdxlP-dep_Trfase_major"/>
</dbReference>
<dbReference type="InterPro" id="IPR015424">
    <property type="entry name" value="PyrdxlP-dep_Trfase"/>
</dbReference>
<dbReference type="Pfam" id="PF00155">
    <property type="entry name" value="Aminotran_1_2"/>
    <property type="match status" value="1"/>
</dbReference>
<dbReference type="OrthoDB" id="1682187at2759"/>
<keyword evidence="5" id="KW-0547">Nucleotide-binding</keyword>
<dbReference type="InterPro" id="IPR050596">
    <property type="entry name" value="AspAT/PAT-like"/>
</dbReference>
<accession>A0A835GVX0</accession>
<dbReference type="SUPFAM" id="SSF50465">
    <property type="entry name" value="EF-Tu/eEF-1alpha/eIF2-gamma C-terminal domain"/>
    <property type="match status" value="1"/>
</dbReference>
<feature type="domain" description="GTP-eEF1A C-terminal" evidence="9">
    <location>
        <begin position="78"/>
        <end position="115"/>
    </location>
</feature>
<evidence type="ECO:0000256" key="4">
    <source>
        <dbReference type="ARBA" id="ARBA00022679"/>
    </source>
</evidence>
<comment type="caution">
    <text evidence="10">The sequence shown here is derived from an EMBL/GenBank/DDBJ whole genome shotgun (WGS) entry which is preliminary data.</text>
</comment>
<evidence type="ECO:0000256" key="3">
    <source>
        <dbReference type="ARBA" id="ARBA00022576"/>
    </source>
</evidence>
<dbReference type="GO" id="GO:0006520">
    <property type="term" value="P:amino acid metabolic process"/>
    <property type="evidence" value="ECO:0007669"/>
    <property type="project" value="InterPro"/>
</dbReference>
<sequence length="135" mass="14490">MWERTLTVNGFLKAFAMTGWRLGYLAGPTHFVQACGKIQSQATSGASSISQKAGVAALGLGYAVLAGAKVSRMVMRDVNMILSKPMVVETFSEYPPLGRFAVRDMRHIVAVGVIKTVENKDPSGGKVRMSAAKKK</sequence>